<feature type="coiled-coil region" evidence="1">
    <location>
        <begin position="673"/>
        <end position="755"/>
    </location>
</feature>
<feature type="coiled-coil region" evidence="1">
    <location>
        <begin position="106"/>
        <end position="161"/>
    </location>
</feature>
<dbReference type="EMBL" id="JAXIOK010000022">
    <property type="protein sequence ID" value="KAK4744714.1"/>
    <property type="molecule type" value="Genomic_DNA"/>
</dbReference>
<keyword evidence="3" id="KW-1185">Reference proteome</keyword>
<feature type="coiled-coil region" evidence="1">
    <location>
        <begin position="11"/>
        <end position="63"/>
    </location>
</feature>
<organism evidence="2 3">
    <name type="scientific">Trapa incisa</name>
    <dbReference type="NCBI Taxonomy" id="236973"/>
    <lineage>
        <taxon>Eukaryota</taxon>
        <taxon>Viridiplantae</taxon>
        <taxon>Streptophyta</taxon>
        <taxon>Embryophyta</taxon>
        <taxon>Tracheophyta</taxon>
        <taxon>Spermatophyta</taxon>
        <taxon>Magnoliopsida</taxon>
        <taxon>eudicotyledons</taxon>
        <taxon>Gunneridae</taxon>
        <taxon>Pentapetalae</taxon>
        <taxon>rosids</taxon>
        <taxon>malvids</taxon>
        <taxon>Myrtales</taxon>
        <taxon>Lythraceae</taxon>
        <taxon>Trapa</taxon>
    </lineage>
</organism>
<name>A0AAN7JI14_9MYRT</name>
<dbReference type="InterPro" id="IPR040262">
    <property type="entry name" value="At4g38062-like"/>
</dbReference>
<reference evidence="2 3" key="1">
    <citation type="journal article" date="2023" name="Hortic Res">
        <title>Pangenome of water caltrop reveals structural variations and asymmetric subgenome divergence after allopolyploidization.</title>
        <authorList>
            <person name="Zhang X."/>
            <person name="Chen Y."/>
            <person name="Wang L."/>
            <person name="Yuan Y."/>
            <person name="Fang M."/>
            <person name="Shi L."/>
            <person name="Lu R."/>
            <person name="Comes H.P."/>
            <person name="Ma Y."/>
            <person name="Chen Y."/>
            <person name="Huang G."/>
            <person name="Zhou Y."/>
            <person name="Zheng Z."/>
            <person name="Qiu Y."/>
        </authorList>
    </citation>
    <scope>NUCLEOTIDE SEQUENCE [LARGE SCALE GENOMIC DNA]</scope>
    <source>
        <tissue evidence="2">Roots</tissue>
    </source>
</reference>
<evidence type="ECO:0000313" key="3">
    <source>
        <dbReference type="Proteomes" id="UP001345219"/>
    </source>
</evidence>
<protein>
    <submittedName>
        <fullName evidence="2">Uncharacterized protein</fullName>
    </submittedName>
</protein>
<keyword evidence="1" id="KW-0175">Coiled coil</keyword>
<comment type="caution">
    <text evidence="2">The sequence shown here is derived from an EMBL/GenBank/DDBJ whole genome shotgun (WGS) entry which is preliminary data.</text>
</comment>
<proteinExistence type="predicted"/>
<dbReference type="PANTHER" id="PTHR45287">
    <property type="entry name" value="OS03G0691500 PROTEIN"/>
    <property type="match status" value="1"/>
</dbReference>
<feature type="coiled-coil region" evidence="1">
    <location>
        <begin position="196"/>
        <end position="276"/>
    </location>
</feature>
<sequence>MESTDLVREELDEAKIEIEKLKGGCRRKAEENENLKRVCSEHLSKLQEASLRLESNERELNERAGEISMLKQVWEEVQQSLSEKDSIIKRLNAANGKLRADFSTRSQKLEEEKKSLALAFEEANLKCEDQEGKIKALEEENNNLKELLDLSSKKRSEAEQRARAPKELRDQDSVICSLEEEVRKLEDGLKWKKEQFKHLEEAHVKLRDQYETEKKACESEKSTLLNQTLSLQENLDSQTRIAEDLKKKLEMCNQALAHEEGRRKALEVQLSDFKNQFNSVLMESDELKLQLERVMDKNSEEIACLRHSSGMRETDYKEVQLRANLLETENRELLSMLKELREERISGGGNSLAKLKHKLKNVEQVHRECSKNLRAKEIEWSARIDKLMSDLDECRSESESKDDKLDVANKELGRLESLLMELTVQNEEIYVMLLVLKLGISEGQIKMKNLINAQIETIEEHEKMRAQLEWHKEILEEAALMEGSAEARIREAYDALDRANIELADKICEASETEFELQIWKSTAERRNVDLEESLCLRKEMEASILAQAEVEDAMKREKANLNMMLEERERRIVWLEQKIALIKQEMDYVQKESLGRELESTMTVQMSAGKELERKELVVLTEAKDRRIKDLLHVMSSLELKFNNSSLSFSSLLAEKQAEINLFHEAWDRIAAAEILAELEVEEKKLMVIELENGVNALVSKLESHGDSLQGLEQKAAKVEAALDVKESEMKKLAREAEMRLQSSCELVDELKREKTDLLGERDCLLGLVRRIEDTIGECCDEDMALMHSLRNCLKDNEPGEMLKENSNGHYFGAVKRHEMTWNGRSPFRELNTVTLSDRICDGL</sequence>
<dbReference type="Proteomes" id="UP001345219">
    <property type="component" value="Chromosome 9"/>
</dbReference>
<feature type="coiled-coil region" evidence="1">
    <location>
        <begin position="548"/>
        <end position="586"/>
    </location>
</feature>
<evidence type="ECO:0000313" key="2">
    <source>
        <dbReference type="EMBL" id="KAK4744714.1"/>
    </source>
</evidence>
<accession>A0AAN7JI14</accession>
<dbReference type="PANTHER" id="PTHR45287:SF4">
    <property type="entry name" value="OS03G0691500 PROTEIN"/>
    <property type="match status" value="1"/>
</dbReference>
<gene>
    <name evidence="2" type="ORF">SAY87_011026</name>
</gene>
<evidence type="ECO:0000256" key="1">
    <source>
        <dbReference type="SAM" id="Coils"/>
    </source>
</evidence>
<feature type="coiled-coil region" evidence="1">
    <location>
        <begin position="316"/>
        <end position="425"/>
    </location>
</feature>
<dbReference type="AlphaFoldDB" id="A0AAN7JI14"/>